<reference evidence="2" key="1">
    <citation type="submission" date="2017-02" db="EMBL/GenBank/DDBJ databases">
        <title>Genome of Microbulbifer agarilyticus GP101.</title>
        <authorList>
            <person name="Jung J."/>
            <person name="Bae S.S."/>
            <person name="Baek K."/>
        </authorList>
    </citation>
    <scope>NUCLEOTIDE SEQUENCE [LARGE SCALE GENOMIC DNA]</scope>
    <source>
        <strain evidence="2">GP101</strain>
    </source>
</reference>
<name>A0A1Q2M6S6_9GAMM</name>
<organism evidence="2 3">
    <name type="scientific">Microbulbifer agarilyticus</name>
    <dbReference type="NCBI Taxonomy" id="260552"/>
    <lineage>
        <taxon>Bacteria</taxon>
        <taxon>Pseudomonadati</taxon>
        <taxon>Pseudomonadota</taxon>
        <taxon>Gammaproteobacteria</taxon>
        <taxon>Cellvibrionales</taxon>
        <taxon>Microbulbiferaceae</taxon>
        <taxon>Microbulbifer</taxon>
    </lineage>
</organism>
<dbReference type="InterPro" id="IPR005618">
    <property type="entry name" value="OMPW"/>
</dbReference>
<dbReference type="InterPro" id="IPR011250">
    <property type="entry name" value="OMP/PagP_B-barrel"/>
</dbReference>
<keyword evidence="3" id="KW-1185">Reference proteome</keyword>
<accession>A0A1Q2M6S6</accession>
<feature type="chain" id="PRO_5010293742" description="Outer membrane protein beta-barrel domain-containing protein" evidence="1">
    <location>
        <begin position="24"/>
        <end position="271"/>
    </location>
</feature>
<sequence length="271" mass="30548">MRTKSLLLPLAIAAASATSPAIADFTGGDFILRVGGSYVDADSTSVFSNRNVIDIVDPDDPDSTIPVEIRERITVDSDSSWFINGTFFVADHWAVELYHMNQADMDADYTITATGEDIDIRRRDRLRGFDTSVTSLFANWYPVCVESWVQPYFGLGVNYTDIKQDYLRPVFIEDVINDNGQFVGRADRGLMTFGSSWGWTAQVGIDIEFGRDANWLFNASAMWVDADPELELGVDNIALRNDIVFDTIRIREDMDYDSWIFNLGVGYKFSF</sequence>
<dbReference type="Proteomes" id="UP000188219">
    <property type="component" value="Chromosome"/>
</dbReference>
<proteinExistence type="predicted"/>
<evidence type="ECO:0000313" key="2">
    <source>
        <dbReference type="EMBL" id="AQQ67987.1"/>
    </source>
</evidence>
<dbReference type="eggNOG" id="COG3047">
    <property type="taxonomic scope" value="Bacteria"/>
</dbReference>
<dbReference type="AlphaFoldDB" id="A0A1Q2M6S6"/>
<gene>
    <name evidence="2" type="ORF">Mag101_10315</name>
</gene>
<dbReference type="PANTHER" id="PTHR36920:SF1">
    <property type="entry name" value="OUTER MEMBRANE PROTEIN W"/>
    <property type="match status" value="1"/>
</dbReference>
<evidence type="ECO:0008006" key="4">
    <source>
        <dbReference type="Google" id="ProtNLM"/>
    </source>
</evidence>
<keyword evidence="1" id="KW-0732">Signal</keyword>
<dbReference type="STRING" id="260552.Mag101_10315"/>
<dbReference type="Pfam" id="PF03922">
    <property type="entry name" value="OmpW"/>
    <property type="match status" value="1"/>
</dbReference>
<dbReference type="GO" id="GO:0055085">
    <property type="term" value="P:transmembrane transport"/>
    <property type="evidence" value="ECO:0007669"/>
    <property type="project" value="TreeGrafter"/>
</dbReference>
<evidence type="ECO:0000256" key="1">
    <source>
        <dbReference type="SAM" id="SignalP"/>
    </source>
</evidence>
<feature type="signal peptide" evidence="1">
    <location>
        <begin position="1"/>
        <end position="23"/>
    </location>
</feature>
<dbReference type="KEGG" id="maga:Mag101_10315"/>
<dbReference type="Gene3D" id="2.40.160.20">
    <property type="match status" value="1"/>
</dbReference>
<dbReference type="SUPFAM" id="SSF56925">
    <property type="entry name" value="OMPA-like"/>
    <property type="match status" value="1"/>
</dbReference>
<dbReference type="GO" id="GO:0019867">
    <property type="term" value="C:outer membrane"/>
    <property type="evidence" value="ECO:0007669"/>
    <property type="project" value="InterPro"/>
</dbReference>
<dbReference type="PANTHER" id="PTHR36920">
    <property type="match status" value="1"/>
</dbReference>
<dbReference type="EMBL" id="CP019650">
    <property type="protein sequence ID" value="AQQ67987.1"/>
    <property type="molecule type" value="Genomic_DNA"/>
</dbReference>
<protein>
    <recommendedName>
        <fullName evidence="4">Outer membrane protein beta-barrel domain-containing protein</fullName>
    </recommendedName>
</protein>
<evidence type="ECO:0000313" key="3">
    <source>
        <dbReference type="Proteomes" id="UP000188219"/>
    </source>
</evidence>
<dbReference type="RefSeq" id="WP_198039965.1">
    <property type="nucleotide sequence ID" value="NZ_CP019650.1"/>
</dbReference>